<sequence>MSGSSTPPYSVWNVLWEANVGGNDYMTTGSYAEYRQYPGLGQNFYVPAGGQFADLPPLFRLSSGPDHMASALPNEGGYTNEGVLGYPFTNPGSLPGLNGIRRVYNGSDHATVATGTGIAGYSDDGPIGNLYGYMRYRTEVEAFQTCSGGAITEQSDLIAGGAVARWWWNGINFINTSDYGRYMQADIFSPIGDGRFFNPIEAGSLISNDVGGDPVLFRHGSPCVLANVSGNVHQTRAVPIDYLLPPPFGPFPKNDVDHLYLYQGIQIGKDLTLGWNGMPQVAQYKTIVGTVTPFFASDVEVPTAYLNEQFKRFYQYDPLSSNPLSEISVGVGEANEVRWIPPQGYGGVIIGNDVGSAAMGVYAVTDRAGTGSRITRLSLANFIDDDPGTVNSTKWGVRAENFNLNVGTNEFRAYIVTGTTADVANIMQQLYAMGAN</sequence>
<dbReference type="RefSeq" id="WP_207419895.1">
    <property type="nucleotide sequence ID" value="NZ_CP061181.1"/>
</dbReference>
<comment type="caution">
    <text evidence="1">The sequence shown here is derived from an EMBL/GenBank/DDBJ whole genome shotgun (WGS) entry which is preliminary data.</text>
</comment>
<reference evidence="1 2" key="1">
    <citation type="submission" date="2020-09" db="EMBL/GenBank/DDBJ databases">
        <title>Roseomonas.</title>
        <authorList>
            <person name="Zhu W."/>
        </authorList>
    </citation>
    <scope>NUCLEOTIDE SEQUENCE [LARGE SCALE GENOMIC DNA]</scope>
    <source>
        <strain evidence="1 2">573</strain>
    </source>
</reference>
<gene>
    <name evidence="1" type="ORF">IAI61_22015</name>
</gene>
<evidence type="ECO:0000313" key="1">
    <source>
        <dbReference type="EMBL" id="MBO1081713.1"/>
    </source>
</evidence>
<proteinExistence type="predicted"/>
<protein>
    <submittedName>
        <fullName evidence="1">Uncharacterized protein</fullName>
    </submittedName>
</protein>
<accession>A0ABS3KW63</accession>
<dbReference type="Proteomes" id="UP001518989">
    <property type="component" value="Unassembled WGS sequence"/>
</dbReference>
<name>A0ABS3KW63_9PROT</name>
<evidence type="ECO:0000313" key="2">
    <source>
        <dbReference type="Proteomes" id="UP001518989"/>
    </source>
</evidence>
<organism evidence="1 2">
    <name type="scientific">Roseomonas haemaphysalidis</name>
    <dbReference type="NCBI Taxonomy" id="2768162"/>
    <lineage>
        <taxon>Bacteria</taxon>
        <taxon>Pseudomonadati</taxon>
        <taxon>Pseudomonadota</taxon>
        <taxon>Alphaproteobacteria</taxon>
        <taxon>Acetobacterales</taxon>
        <taxon>Roseomonadaceae</taxon>
        <taxon>Roseomonas</taxon>
    </lineage>
</organism>
<dbReference type="EMBL" id="JACTNG010000018">
    <property type="protein sequence ID" value="MBO1081713.1"/>
    <property type="molecule type" value="Genomic_DNA"/>
</dbReference>
<keyword evidence="2" id="KW-1185">Reference proteome</keyword>